<dbReference type="InterPro" id="IPR007682">
    <property type="entry name" value="Lantibiotic_typ-A_Lactobact"/>
</dbReference>
<evidence type="ECO:0000256" key="3">
    <source>
        <dbReference type="ARBA" id="ARBA00022784"/>
    </source>
</evidence>
<sequence length="79" mass="8684">MSNQNENLEPKKNSEQIGINENGELVINDPQLEQALQELSPEELDEISGGRGGTTNYVCPTNAYQCGKASLQNYDQALE</sequence>
<keyword evidence="2" id="KW-0929">Antimicrobial</keyword>
<comment type="similarity">
    <text evidence="1">Belongs to the type A lantibiotic family.</text>
</comment>
<evidence type="ECO:0000256" key="7">
    <source>
        <dbReference type="SAM" id="MobiDB-lite"/>
    </source>
</evidence>
<keyword evidence="4" id="KW-0425">Lantibiotic</keyword>
<evidence type="ECO:0000256" key="2">
    <source>
        <dbReference type="ARBA" id="ARBA00022529"/>
    </source>
</evidence>
<dbReference type="GO" id="GO:0031640">
    <property type="term" value="P:killing of cells of another organism"/>
    <property type="evidence" value="ECO:0007669"/>
    <property type="project" value="UniProtKB-KW"/>
</dbReference>
<protein>
    <submittedName>
        <fullName evidence="8">Uncharacterized protein</fullName>
    </submittedName>
</protein>
<keyword evidence="6" id="KW-0078">Bacteriocin</keyword>
<dbReference type="Pfam" id="PF04604">
    <property type="entry name" value="L_biotic_typeA"/>
    <property type="match status" value="1"/>
</dbReference>
<dbReference type="EMBL" id="MG373778">
    <property type="protein sequence ID" value="AVH79643.1"/>
    <property type="molecule type" value="Genomic_DNA"/>
</dbReference>
<reference evidence="8" key="1">
    <citation type="journal article" date="2018" name="Science">
        <title>Natural noncanonical protein splicing yields products with diverse ?-amino acid residues.</title>
        <authorList>
            <person name="Morinaka B.I."/>
            <person name="Lakis E."/>
            <person name="Verest M."/>
            <person name="Helf M.J."/>
            <person name="Scalvenzi T."/>
            <person name="Vagstad A.L."/>
            <person name="Sims J."/>
            <person name="Sunagawa S."/>
            <person name="Gugger M."/>
            <person name="Piel J."/>
        </authorList>
    </citation>
    <scope>NUCLEOTIDE SEQUENCE</scope>
    <source>
        <strain evidence="8">PCC 8009</strain>
    </source>
</reference>
<dbReference type="AlphaFoldDB" id="A0A2P0ZGQ9"/>
<keyword evidence="3" id="KW-0883">Thioether bond</keyword>
<evidence type="ECO:0000313" key="8">
    <source>
        <dbReference type="EMBL" id="AVH79643.1"/>
    </source>
</evidence>
<evidence type="ECO:0000256" key="1">
    <source>
        <dbReference type="ARBA" id="ARBA00009379"/>
    </source>
</evidence>
<accession>A0A2P0ZGQ9</accession>
<dbReference type="GO" id="GO:0042742">
    <property type="term" value="P:defense response to bacterium"/>
    <property type="evidence" value="ECO:0007669"/>
    <property type="project" value="UniProtKB-KW"/>
</dbReference>
<name>A0A2P0ZGQ9_NOSS8</name>
<evidence type="ECO:0000256" key="6">
    <source>
        <dbReference type="ARBA" id="ARBA00023048"/>
    </source>
</evidence>
<organism evidence="8">
    <name type="scientific">Nostoc sp. (strain PCC 8009)</name>
    <dbReference type="NCBI Taxonomy" id="29413"/>
    <lineage>
        <taxon>Bacteria</taxon>
        <taxon>Bacillati</taxon>
        <taxon>Cyanobacteriota</taxon>
        <taxon>Cyanophyceae</taxon>
        <taxon>Nostocales</taxon>
        <taxon>Nostocaceae</taxon>
        <taxon>Nostoc</taxon>
    </lineage>
</organism>
<dbReference type="GO" id="GO:0005576">
    <property type="term" value="C:extracellular region"/>
    <property type="evidence" value="ECO:0007669"/>
    <property type="project" value="InterPro"/>
</dbReference>
<evidence type="ECO:0000256" key="5">
    <source>
        <dbReference type="ARBA" id="ARBA00023022"/>
    </source>
</evidence>
<keyword evidence="5" id="KW-0044">Antibiotic</keyword>
<evidence type="ECO:0000256" key="4">
    <source>
        <dbReference type="ARBA" id="ARBA00022789"/>
    </source>
</evidence>
<feature type="region of interest" description="Disordered" evidence="7">
    <location>
        <begin position="1"/>
        <end position="28"/>
    </location>
</feature>
<proteinExistence type="inferred from homology"/>
<dbReference type="GO" id="GO:0005102">
    <property type="term" value="F:signaling receptor binding"/>
    <property type="evidence" value="ECO:0007669"/>
    <property type="project" value="UniProtKB-KW"/>
</dbReference>